<dbReference type="Pfam" id="PF02397">
    <property type="entry name" value="Bac_transf"/>
    <property type="match status" value="1"/>
</dbReference>
<comment type="subcellular location">
    <subcellularLocation>
        <location evidence="1">Membrane</location>
        <topology evidence="1">Multi-pass membrane protein</topology>
    </subcellularLocation>
</comment>
<dbReference type="Pfam" id="PF13727">
    <property type="entry name" value="CoA_binding_3"/>
    <property type="match status" value="1"/>
</dbReference>
<feature type="domain" description="Bacterial sugar transferase" evidence="8">
    <location>
        <begin position="264"/>
        <end position="448"/>
    </location>
</feature>
<sequence>MAKRFYKYFPWLFIAVELLFIFILLGLLTWANSGVVFFSSGFWFDLGLLGLVWVMVVWVRKDYKLARTSVYWDTLKQFLVSYVWGVLVFFILREHLSFSDANKLDFYLYPLALFLVGFFRVAVHMALRRYRISGRNYRKAVILGKNEWSSQLARTLIKNKAYGIKLLGFFDDKVLDNQVLGDFDSFFNSFGIGSLDIVYLSQEMPSKLVQRIVDHADEHHFKVKIIPGPALQWNKKLTFSSYGQFVVVNLNEIPLDRLGNQIFKRVFDVIFSLFVIVFVFSWLMPIIAFLIKLESRGPVFFFQKRTGVNNKEFTCIKFRTMFENPFSDTLQASKDDPRVTRVGKVLRRFSLDELPQFINVLKNDMSVVGPRPHTVPMNEDFKQRLEKYNNRHCIKPGITGLAQVLGYRGEIINHWQIKSRVKLDYFYVRNWSFLLDIKIVLKTLNQMFRAGETAY</sequence>
<dbReference type="GO" id="GO:0016780">
    <property type="term" value="F:phosphotransferase activity, for other substituted phosphate groups"/>
    <property type="evidence" value="ECO:0007669"/>
    <property type="project" value="TreeGrafter"/>
</dbReference>
<comment type="similarity">
    <text evidence="2">Belongs to the bacterial sugar transferase family.</text>
</comment>
<evidence type="ECO:0000256" key="4">
    <source>
        <dbReference type="ARBA" id="ARBA00022692"/>
    </source>
</evidence>
<evidence type="ECO:0000313" key="10">
    <source>
        <dbReference type="Proteomes" id="UP000001635"/>
    </source>
</evidence>
<feature type="transmembrane region" description="Helical" evidence="7">
    <location>
        <begin position="37"/>
        <end position="58"/>
    </location>
</feature>
<dbReference type="EMBL" id="CP002955">
    <property type="protein sequence ID" value="AEL26069.1"/>
    <property type="molecule type" value="Genomic_DNA"/>
</dbReference>
<reference evidence="10" key="1">
    <citation type="submission" date="2011-07" db="EMBL/GenBank/DDBJ databases">
        <title>The complete genome of Cyclobacterium marinum DSM 745.</title>
        <authorList>
            <person name="Lucas S."/>
            <person name="Han J."/>
            <person name="Lapidus A."/>
            <person name="Bruce D."/>
            <person name="Goodwin L."/>
            <person name="Pitluck S."/>
            <person name="Peters L."/>
            <person name="Kyrpides N."/>
            <person name="Mavromatis K."/>
            <person name="Ivanova N."/>
            <person name="Ovchinnikova G."/>
            <person name="Chertkov O."/>
            <person name="Detter J.C."/>
            <person name="Tapia R."/>
            <person name="Han C."/>
            <person name="Land M."/>
            <person name="Hauser L."/>
            <person name="Markowitz V."/>
            <person name="Cheng J.-F."/>
            <person name="Hugenholtz P."/>
            <person name="Woyke T."/>
            <person name="Wu D."/>
            <person name="Tindall B."/>
            <person name="Schuetze A."/>
            <person name="Brambilla E."/>
            <person name="Klenk H.-P."/>
            <person name="Eisen J.A."/>
        </authorList>
    </citation>
    <scope>NUCLEOTIDE SEQUENCE [LARGE SCALE GENOMIC DNA]</scope>
    <source>
        <strain evidence="10">ATCC 25205 / DSM 745 / LMG 13164 / NCIMB 1802</strain>
    </source>
</reference>
<dbReference type="eggNOG" id="COG2148">
    <property type="taxonomic scope" value="Bacteria"/>
</dbReference>
<name>G0J606_CYCMS</name>
<dbReference type="PANTHER" id="PTHR30576">
    <property type="entry name" value="COLANIC BIOSYNTHESIS UDP-GLUCOSE LIPID CARRIER TRANSFERASE"/>
    <property type="match status" value="1"/>
</dbReference>
<dbReference type="PANTHER" id="PTHR30576:SF0">
    <property type="entry name" value="UNDECAPRENYL-PHOSPHATE N-ACETYLGALACTOSAMINYL 1-PHOSPHATE TRANSFERASE-RELATED"/>
    <property type="match status" value="1"/>
</dbReference>
<evidence type="ECO:0000313" key="9">
    <source>
        <dbReference type="EMBL" id="AEL26069.1"/>
    </source>
</evidence>
<evidence type="ECO:0000256" key="5">
    <source>
        <dbReference type="ARBA" id="ARBA00022989"/>
    </source>
</evidence>
<dbReference type="InterPro" id="IPR003362">
    <property type="entry name" value="Bact_transf"/>
</dbReference>
<organism evidence="9 10">
    <name type="scientific">Cyclobacterium marinum (strain ATCC 25205 / DSM 745 / LMG 13164 / NCIMB 1802)</name>
    <name type="common">Flectobacillus marinus</name>
    <dbReference type="NCBI Taxonomy" id="880070"/>
    <lineage>
        <taxon>Bacteria</taxon>
        <taxon>Pseudomonadati</taxon>
        <taxon>Bacteroidota</taxon>
        <taxon>Cytophagia</taxon>
        <taxon>Cytophagales</taxon>
        <taxon>Cyclobacteriaceae</taxon>
        <taxon>Cyclobacterium</taxon>
    </lineage>
</organism>
<dbReference type="HOGENOM" id="CLU_024920_0_1_10"/>
<keyword evidence="3 9" id="KW-0808">Transferase</keyword>
<feature type="transmembrane region" description="Helical" evidence="7">
    <location>
        <begin position="12"/>
        <end position="31"/>
    </location>
</feature>
<proteinExistence type="inferred from homology"/>
<dbReference type="RefSeq" id="WP_014020362.1">
    <property type="nucleotide sequence ID" value="NC_015914.1"/>
</dbReference>
<evidence type="ECO:0000256" key="7">
    <source>
        <dbReference type="SAM" id="Phobius"/>
    </source>
</evidence>
<dbReference type="InterPro" id="IPR017475">
    <property type="entry name" value="EPS_sugar_tfrase"/>
</dbReference>
<keyword evidence="10" id="KW-1185">Reference proteome</keyword>
<dbReference type="Proteomes" id="UP000001635">
    <property type="component" value="Chromosome"/>
</dbReference>
<dbReference type="AlphaFoldDB" id="G0J606"/>
<dbReference type="STRING" id="880070.Cycma_2327"/>
<keyword evidence="6 7" id="KW-0472">Membrane</keyword>
<feature type="transmembrane region" description="Helical" evidence="7">
    <location>
        <begin position="266"/>
        <end position="291"/>
    </location>
</feature>
<keyword evidence="4 7" id="KW-0812">Transmembrane</keyword>
<feature type="transmembrane region" description="Helical" evidence="7">
    <location>
        <begin position="70"/>
        <end position="92"/>
    </location>
</feature>
<protein>
    <submittedName>
        <fullName evidence="9">Exopolysaccharide biosynthesis polyprenyl glycosylphosphotransferase</fullName>
    </submittedName>
</protein>
<evidence type="ECO:0000256" key="3">
    <source>
        <dbReference type="ARBA" id="ARBA00022679"/>
    </source>
</evidence>
<gene>
    <name evidence="9" type="ordered locus">Cycma_2327</name>
</gene>
<dbReference type="NCBIfam" id="TIGR03025">
    <property type="entry name" value="EPS_sugtrans"/>
    <property type="match status" value="1"/>
</dbReference>
<evidence type="ECO:0000256" key="2">
    <source>
        <dbReference type="ARBA" id="ARBA00006464"/>
    </source>
</evidence>
<dbReference type="OrthoDB" id="9808602at2"/>
<evidence type="ECO:0000256" key="1">
    <source>
        <dbReference type="ARBA" id="ARBA00004141"/>
    </source>
</evidence>
<accession>G0J606</accession>
<keyword evidence="5 7" id="KW-1133">Transmembrane helix</keyword>
<evidence type="ECO:0000259" key="8">
    <source>
        <dbReference type="Pfam" id="PF02397"/>
    </source>
</evidence>
<dbReference type="GO" id="GO:0016020">
    <property type="term" value="C:membrane"/>
    <property type="evidence" value="ECO:0007669"/>
    <property type="project" value="UniProtKB-SubCell"/>
</dbReference>
<dbReference type="KEGG" id="cmr:Cycma_2327"/>
<feature type="transmembrane region" description="Helical" evidence="7">
    <location>
        <begin position="107"/>
        <end position="127"/>
    </location>
</feature>
<evidence type="ECO:0000256" key="6">
    <source>
        <dbReference type="ARBA" id="ARBA00023136"/>
    </source>
</evidence>